<reference evidence="7" key="1">
    <citation type="submission" date="2016-09" db="EMBL/GenBank/DDBJ databases">
        <title>Genome sequence of Chlorobaculum limnaeum.</title>
        <authorList>
            <person name="Liu Z."/>
            <person name="Tank M."/>
            <person name="Bryant D.A."/>
        </authorList>
    </citation>
    <scope>NUCLEOTIDE SEQUENCE [LARGE SCALE GENOMIC DNA]</scope>
    <source>
        <strain evidence="7">DSM 1677</strain>
    </source>
</reference>
<feature type="transmembrane region" description="Helical" evidence="6">
    <location>
        <begin position="9"/>
        <end position="26"/>
    </location>
</feature>
<accession>A0A1D8D3A0</accession>
<name>A0A1D8D3A0_CHLLM</name>
<protein>
    <submittedName>
        <fullName evidence="7">AI-2E family transporter</fullName>
    </submittedName>
</protein>
<evidence type="ECO:0000256" key="2">
    <source>
        <dbReference type="ARBA" id="ARBA00009773"/>
    </source>
</evidence>
<keyword evidence="5 6" id="KW-0472">Membrane</keyword>
<dbReference type="RefSeq" id="WP_069811633.1">
    <property type="nucleotide sequence ID" value="NZ_CP017305.1"/>
</dbReference>
<dbReference type="InterPro" id="IPR002549">
    <property type="entry name" value="AI-2E-like"/>
</dbReference>
<feature type="transmembrane region" description="Helical" evidence="6">
    <location>
        <begin position="239"/>
        <end position="261"/>
    </location>
</feature>
<dbReference type="AlphaFoldDB" id="A0A1D8D3A0"/>
<feature type="transmembrane region" description="Helical" evidence="6">
    <location>
        <begin position="154"/>
        <end position="176"/>
    </location>
</feature>
<comment type="similarity">
    <text evidence="2">Belongs to the autoinducer-2 exporter (AI-2E) (TC 2.A.86) family.</text>
</comment>
<evidence type="ECO:0000313" key="7">
    <source>
        <dbReference type="EMBL" id="AOS85101.1"/>
    </source>
</evidence>
<comment type="subcellular location">
    <subcellularLocation>
        <location evidence="1">Membrane</location>
        <topology evidence="1">Multi-pass membrane protein</topology>
    </subcellularLocation>
</comment>
<evidence type="ECO:0000256" key="6">
    <source>
        <dbReference type="SAM" id="Phobius"/>
    </source>
</evidence>
<dbReference type="PANTHER" id="PTHR21716:SF4">
    <property type="entry name" value="TRANSMEMBRANE PROTEIN 245"/>
    <property type="match status" value="1"/>
</dbReference>
<evidence type="ECO:0000313" key="8">
    <source>
        <dbReference type="Proteomes" id="UP000095185"/>
    </source>
</evidence>
<sequence>MNQTTTRNINQIVVLVATLLISSLFLSMIRHFLITILLAGIFAGLGTPLFNRFQRLFGQRRGLNAGLTVTAYLVIVFLPLAALLIIVAGQAVSLSQTAIPLIRERFRTPGAFDSLLVQLPFYRDIEMYSDQILEKTAELLGTLGSSLISRLSTFTYGAVIDIFLFFIFWYTMFFFLKDGELLMEKIRAYLPLSETDQQRLLDKFLSVTRASLKGTLVIGMVQGSLAGVAFSVAGIDSAVFWGTVMALLSILPMIGPPIVWIPAAIMLALSGQYFQATGLALFCSIVVGQIDNILRPILVGRDTQMHELFIFFGTLGGIGMFGVFGFIIGPVVAALFVTVWDIYGETFSASLVDIRKGRMDSSGDEKE</sequence>
<dbReference type="OrthoDB" id="9773730at2"/>
<dbReference type="EMBL" id="CP017305">
    <property type="protein sequence ID" value="AOS85101.1"/>
    <property type="molecule type" value="Genomic_DNA"/>
</dbReference>
<dbReference type="KEGG" id="clz:BIU88_10760"/>
<organism evidence="7 8">
    <name type="scientific">Chlorobaculum limnaeum</name>
    <dbReference type="NCBI Taxonomy" id="274537"/>
    <lineage>
        <taxon>Bacteria</taxon>
        <taxon>Pseudomonadati</taxon>
        <taxon>Chlorobiota</taxon>
        <taxon>Chlorobiia</taxon>
        <taxon>Chlorobiales</taxon>
        <taxon>Chlorobiaceae</taxon>
        <taxon>Chlorobaculum</taxon>
    </lineage>
</organism>
<proteinExistence type="inferred from homology"/>
<feature type="transmembrane region" description="Helical" evidence="6">
    <location>
        <begin position="310"/>
        <end position="340"/>
    </location>
</feature>
<dbReference type="PANTHER" id="PTHR21716">
    <property type="entry name" value="TRANSMEMBRANE PROTEIN"/>
    <property type="match status" value="1"/>
</dbReference>
<keyword evidence="8" id="KW-1185">Reference proteome</keyword>
<keyword evidence="4 6" id="KW-1133">Transmembrane helix</keyword>
<evidence type="ECO:0000256" key="5">
    <source>
        <dbReference type="ARBA" id="ARBA00023136"/>
    </source>
</evidence>
<feature type="transmembrane region" description="Helical" evidence="6">
    <location>
        <begin position="32"/>
        <end position="51"/>
    </location>
</feature>
<keyword evidence="3 6" id="KW-0812">Transmembrane</keyword>
<dbReference type="Proteomes" id="UP000095185">
    <property type="component" value="Chromosome"/>
</dbReference>
<dbReference type="STRING" id="274537.BIU88_10760"/>
<evidence type="ECO:0000256" key="1">
    <source>
        <dbReference type="ARBA" id="ARBA00004141"/>
    </source>
</evidence>
<dbReference type="Pfam" id="PF01594">
    <property type="entry name" value="AI-2E_transport"/>
    <property type="match status" value="1"/>
</dbReference>
<feature type="transmembrane region" description="Helical" evidence="6">
    <location>
        <begin position="273"/>
        <end position="290"/>
    </location>
</feature>
<gene>
    <name evidence="7" type="ORF">BIU88_10760</name>
</gene>
<dbReference type="GO" id="GO:0016020">
    <property type="term" value="C:membrane"/>
    <property type="evidence" value="ECO:0007669"/>
    <property type="project" value="UniProtKB-SubCell"/>
</dbReference>
<feature type="transmembrane region" description="Helical" evidence="6">
    <location>
        <begin position="63"/>
        <end position="88"/>
    </location>
</feature>
<evidence type="ECO:0000256" key="3">
    <source>
        <dbReference type="ARBA" id="ARBA00022692"/>
    </source>
</evidence>
<evidence type="ECO:0000256" key="4">
    <source>
        <dbReference type="ARBA" id="ARBA00022989"/>
    </source>
</evidence>